<organism evidence="2">
    <name type="scientific">Bionectria ochroleuca</name>
    <name type="common">Gliocladium roseum</name>
    <dbReference type="NCBI Taxonomy" id="29856"/>
    <lineage>
        <taxon>Eukaryota</taxon>
        <taxon>Fungi</taxon>
        <taxon>Dikarya</taxon>
        <taxon>Ascomycota</taxon>
        <taxon>Pezizomycotina</taxon>
        <taxon>Sordariomycetes</taxon>
        <taxon>Hypocreomycetidae</taxon>
        <taxon>Hypocreales</taxon>
        <taxon>Bionectriaceae</taxon>
        <taxon>Clonostachys</taxon>
    </lineage>
</organism>
<evidence type="ECO:0000256" key="1">
    <source>
        <dbReference type="SAM" id="MobiDB-lite"/>
    </source>
</evidence>
<evidence type="ECO:0000313" key="2">
    <source>
        <dbReference type="EMBL" id="CEO53165.1"/>
    </source>
</evidence>
<dbReference type="EMBL" id="CDPU01000033">
    <property type="protein sequence ID" value="CEO53165.1"/>
    <property type="molecule type" value="Genomic_DNA"/>
</dbReference>
<name>A0A0B7KDZ5_BIOOC</name>
<feature type="non-terminal residue" evidence="2">
    <location>
        <position position="1"/>
    </location>
</feature>
<protein>
    <submittedName>
        <fullName evidence="2">Uncharacterized protein</fullName>
    </submittedName>
</protein>
<proteinExistence type="predicted"/>
<gene>
    <name evidence="2" type="ORF">BN869_000009223_1</name>
</gene>
<feature type="region of interest" description="Disordered" evidence="1">
    <location>
        <begin position="31"/>
        <end position="53"/>
    </location>
</feature>
<reference evidence="2" key="1">
    <citation type="submission" date="2015-01" db="EMBL/GenBank/DDBJ databases">
        <authorList>
            <person name="Durling Mikael"/>
        </authorList>
    </citation>
    <scope>NUCLEOTIDE SEQUENCE</scope>
</reference>
<sequence length="86" mass="9178">ALLLSPASHHPQTSRFSLTKFLSKVPILSSLDSSQWPPSSPLSPASWSPLPSDQTGLLRTKVSWLSFASLVLLQSSSLACGSTRPC</sequence>
<accession>A0A0B7KDZ5</accession>
<dbReference type="AlphaFoldDB" id="A0A0B7KDZ5"/>